<evidence type="ECO:0000313" key="2">
    <source>
        <dbReference type="Proteomes" id="UP000789405"/>
    </source>
</evidence>
<sequence>GIAIGVEVPDPCSLCNEELFFESIKNHLPLYESTIYSIVLVLKKSINGIEIYPVKNRSKDFELEDVELSKLPSFPFQDRMSID</sequence>
<reference evidence="1" key="1">
    <citation type="submission" date="2021-06" db="EMBL/GenBank/DDBJ databases">
        <authorList>
            <person name="Kallberg Y."/>
            <person name="Tangrot J."/>
            <person name="Rosling A."/>
        </authorList>
    </citation>
    <scope>NUCLEOTIDE SEQUENCE</scope>
    <source>
        <strain evidence="1">MA453B</strain>
    </source>
</reference>
<feature type="non-terminal residue" evidence="1">
    <location>
        <position position="1"/>
    </location>
</feature>
<protein>
    <submittedName>
        <fullName evidence="1">17434_t:CDS:1</fullName>
    </submittedName>
</protein>
<dbReference type="EMBL" id="CAJVPY010068554">
    <property type="protein sequence ID" value="CAG8826763.1"/>
    <property type="molecule type" value="Genomic_DNA"/>
</dbReference>
<proteinExistence type="predicted"/>
<comment type="caution">
    <text evidence="1">The sequence shown here is derived from an EMBL/GenBank/DDBJ whole genome shotgun (WGS) entry which is preliminary data.</text>
</comment>
<feature type="non-terminal residue" evidence="1">
    <location>
        <position position="83"/>
    </location>
</feature>
<keyword evidence="2" id="KW-1185">Reference proteome</keyword>
<evidence type="ECO:0000313" key="1">
    <source>
        <dbReference type="EMBL" id="CAG8826763.1"/>
    </source>
</evidence>
<dbReference type="Proteomes" id="UP000789405">
    <property type="component" value="Unassembled WGS sequence"/>
</dbReference>
<gene>
    <name evidence="1" type="ORF">DERYTH_LOCUS28157</name>
</gene>
<accession>A0A9N9KFI4</accession>
<organism evidence="1 2">
    <name type="scientific">Dentiscutata erythropus</name>
    <dbReference type="NCBI Taxonomy" id="1348616"/>
    <lineage>
        <taxon>Eukaryota</taxon>
        <taxon>Fungi</taxon>
        <taxon>Fungi incertae sedis</taxon>
        <taxon>Mucoromycota</taxon>
        <taxon>Glomeromycotina</taxon>
        <taxon>Glomeromycetes</taxon>
        <taxon>Diversisporales</taxon>
        <taxon>Gigasporaceae</taxon>
        <taxon>Dentiscutata</taxon>
    </lineage>
</organism>
<dbReference type="AlphaFoldDB" id="A0A9N9KFI4"/>
<name>A0A9N9KFI4_9GLOM</name>